<name>A0A8J6D9J6_9ROSI</name>
<dbReference type="Pfam" id="PF07727">
    <property type="entry name" value="RVT_2"/>
    <property type="match status" value="1"/>
</dbReference>
<gene>
    <name evidence="7" type="ORF">CXB51_001430</name>
</gene>
<dbReference type="CDD" id="cd09272">
    <property type="entry name" value="RNase_HI_RT_Ty1"/>
    <property type="match status" value="1"/>
</dbReference>
<feature type="region of interest" description="Disordered" evidence="5">
    <location>
        <begin position="199"/>
        <end position="237"/>
    </location>
</feature>
<dbReference type="InterPro" id="IPR054722">
    <property type="entry name" value="PolX-like_BBD"/>
</dbReference>
<keyword evidence="2" id="KW-0479">Metal-binding</keyword>
<feature type="domain" description="Integrase catalytic" evidence="6">
    <location>
        <begin position="486"/>
        <end position="654"/>
    </location>
</feature>
<dbReference type="PROSITE" id="PS50994">
    <property type="entry name" value="INTEGRASE"/>
    <property type="match status" value="1"/>
</dbReference>
<accession>A0A8J6D9J6</accession>
<dbReference type="GO" id="GO:0006508">
    <property type="term" value="P:proteolysis"/>
    <property type="evidence" value="ECO:0007669"/>
    <property type="project" value="UniProtKB-KW"/>
</dbReference>
<comment type="caution">
    <text evidence="7">The sequence shown here is derived from an EMBL/GenBank/DDBJ whole genome shotgun (WGS) entry which is preliminary data.</text>
</comment>
<feature type="compositionally biased region" description="Basic and acidic residues" evidence="5">
    <location>
        <begin position="203"/>
        <end position="220"/>
    </location>
</feature>
<dbReference type="InterPro" id="IPR013103">
    <property type="entry name" value="RVT_2"/>
</dbReference>
<dbReference type="SUPFAM" id="SSF53098">
    <property type="entry name" value="Ribonuclease H-like"/>
    <property type="match status" value="1"/>
</dbReference>
<evidence type="ECO:0000313" key="8">
    <source>
        <dbReference type="Proteomes" id="UP000701853"/>
    </source>
</evidence>
<dbReference type="GO" id="GO:0015074">
    <property type="term" value="P:DNA integration"/>
    <property type="evidence" value="ECO:0007669"/>
    <property type="project" value="InterPro"/>
</dbReference>
<dbReference type="InterPro" id="IPR039537">
    <property type="entry name" value="Retrotran_Ty1/copia-like"/>
</dbReference>
<feature type="region of interest" description="Disordered" evidence="5">
    <location>
        <begin position="688"/>
        <end position="709"/>
    </location>
</feature>
<evidence type="ECO:0000256" key="3">
    <source>
        <dbReference type="ARBA" id="ARBA00022750"/>
    </source>
</evidence>
<keyword evidence="8" id="KW-1185">Reference proteome</keyword>
<dbReference type="Pfam" id="PF22936">
    <property type="entry name" value="Pol_BBD"/>
    <property type="match status" value="1"/>
</dbReference>
<keyword evidence="4" id="KW-0378">Hydrolase</keyword>
<dbReference type="EMBL" id="JAHUZN010000001">
    <property type="protein sequence ID" value="KAG8503452.1"/>
    <property type="molecule type" value="Genomic_DNA"/>
</dbReference>
<proteinExistence type="predicted"/>
<dbReference type="InterPro" id="IPR012337">
    <property type="entry name" value="RNaseH-like_sf"/>
</dbReference>
<organism evidence="7 8">
    <name type="scientific">Gossypium anomalum</name>
    <dbReference type="NCBI Taxonomy" id="47600"/>
    <lineage>
        <taxon>Eukaryota</taxon>
        <taxon>Viridiplantae</taxon>
        <taxon>Streptophyta</taxon>
        <taxon>Embryophyta</taxon>
        <taxon>Tracheophyta</taxon>
        <taxon>Spermatophyta</taxon>
        <taxon>Magnoliopsida</taxon>
        <taxon>eudicotyledons</taxon>
        <taxon>Gunneridae</taxon>
        <taxon>Pentapetalae</taxon>
        <taxon>rosids</taxon>
        <taxon>malvids</taxon>
        <taxon>Malvales</taxon>
        <taxon>Malvaceae</taxon>
        <taxon>Malvoideae</taxon>
        <taxon>Gossypium</taxon>
    </lineage>
</organism>
<feature type="compositionally biased region" description="Basic residues" evidence="5">
    <location>
        <begin position="221"/>
        <end position="233"/>
    </location>
</feature>
<dbReference type="PANTHER" id="PTHR42648">
    <property type="entry name" value="TRANSPOSASE, PUTATIVE-RELATED"/>
    <property type="match status" value="1"/>
</dbReference>
<feature type="compositionally biased region" description="Basic and acidic residues" evidence="5">
    <location>
        <begin position="691"/>
        <end position="701"/>
    </location>
</feature>
<protein>
    <recommendedName>
        <fullName evidence="6">Integrase catalytic domain-containing protein</fullName>
    </recommendedName>
</protein>
<dbReference type="Pfam" id="PF14223">
    <property type="entry name" value="Retrotran_gag_2"/>
    <property type="match status" value="1"/>
</dbReference>
<dbReference type="Proteomes" id="UP000701853">
    <property type="component" value="Chromosome 1"/>
</dbReference>
<keyword evidence="1" id="KW-0645">Protease</keyword>
<dbReference type="Gene3D" id="3.30.420.10">
    <property type="entry name" value="Ribonuclease H-like superfamily/Ribonuclease H"/>
    <property type="match status" value="1"/>
</dbReference>
<dbReference type="InterPro" id="IPR036397">
    <property type="entry name" value="RNaseH_sf"/>
</dbReference>
<dbReference type="InterPro" id="IPR043502">
    <property type="entry name" value="DNA/RNA_pol_sf"/>
</dbReference>
<evidence type="ECO:0000256" key="2">
    <source>
        <dbReference type="ARBA" id="ARBA00022723"/>
    </source>
</evidence>
<keyword evidence="3" id="KW-0064">Aspartyl protease</keyword>
<evidence type="ECO:0000259" key="6">
    <source>
        <dbReference type="PROSITE" id="PS50994"/>
    </source>
</evidence>
<dbReference type="AlphaFoldDB" id="A0A8J6D9J6"/>
<dbReference type="GO" id="GO:0003676">
    <property type="term" value="F:nucleic acid binding"/>
    <property type="evidence" value="ECO:0007669"/>
    <property type="project" value="InterPro"/>
</dbReference>
<dbReference type="Pfam" id="PF13976">
    <property type="entry name" value="gag_pre-integrs"/>
    <property type="match status" value="1"/>
</dbReference>
<evidence type="ECO:0000313" key="7">
    <source>
        <dbReference type="EMBL" id="KAG8503452.1"/>
    </source>
</evidence>
<reference evidence="7 8" key="1">
    <citation type="journal article" date="2021" name="bioRxiv">
        <title>The Gossypium anomalum genome as a resource for cotton improvement and evolutionary analysis of hybrid incompatibility.</title>
        <authorList>
            <person name="Grover C.E."/>
            <person name="Yuan D."/>
            <person name="Arick M.A."/>
            <person name="Miller E.R."/>
            <person name="Hu G."/>
            <person name="Peterson D.G."/>
            <person name="Wendel J.F."/>
            <person name="Udall J.A."/>
        </authorList>
    </citation>
    <scope>NUCLEOTIDE SEQUENCE [LARGE SCALE GENOMIC DNA]</scope>
    <source>
        <strain evidence="7">JFW-Udall</strain>
        <tissue evidence="7">Leaf</tissue>
    </source>
</reference>
<dbReference type="OrthoDB" id="1729718at2759"/>
<dbReference type="GO" id="GO:0046872">
    <property type="term" value="F:metal ion binding"/>
    <property type="evidence" value="ECO:0007669"/>
    <property type="project" value="UniProtKB-KW"/>
</dbReference>
<dbReference type="InterPro" id="IPR025724">
    <property type="entry name" value="GAG-pre-integrase_dom"/>
</dbReference>
<evidence type="ECO:0000256" key="5">
    <source>
        <dbReference type="SAM" id="MobiDB-lite"/>
    </source>
</evidence>
<dbReference type="InterPro" id="IPR001584">
    <property type="entry name" value="Integrase_cat-core"/>
</dbReference>
<dbReference type="Pfam" id="PF00665">
    <property type="entry name" value="rve"/>
    <property type="match status" value="1"/>
</dbReference>
<sequence>MASLKYEILLLDRNTRFALWQIKMQAVLAQMDLEDALLGIDKMPSTLTDEEKKRKDRKALTQLHLHLSNEILQDVVKEKTAVALWKRLEQICMSKTLTSKLHMKQRLYAHRLEEGASVHEHLTVFKEILSNLEAMEVQYDKEDLGLILLCSLPPSYSTFRDTILYSRESLIVDEVYDSLTSYDKMKHLVVKTDSQGEGLIVHGRQDRNADDDRGRTQERNHRGKSKGRSKSSNRGKTCNFCKKKGHIKSECYKLQNKIKREAANQKGKQPENFGEADVVEDYSDGELLVASVNDSKVSEEWILDSGCTFHMSPNRDWFTTYETVSECVVLMGNNASCKIAGVGTIKVKMFDGVVRILSDVRHVPELKRNLISLSTLDSKGYRYTAESGVLKISKGSLVVMKGQRKITKLYFLQGSTVTGDAAVGSSSLSDDDITKLWHMRLGHMSENGMTELSKRGLLDGQGICKLNFCEHYVFGKQKIVRFTRGIHNMKGTLEYIHSDLWGPSRVPSRGGANYMLTFIDDFSRKVWAFFLKQKSDVFSAFKSWKIMIEKQTGKQIKYLRIDNGLEFCSDEFNRLCKSEGIMRHLTVRHTPQQNSVAERMNRTIMEKVRCMLSNANLPKSFWAEAASTACFLINRSPSIAIEKKTPQEVWSGNPANYSDLKIFGCPTKVVISRYVVFDETAMIPNLSLKDSSNKENQKQVEHQINTESTPQAIRKIENRVASSPQYSIAKNRTRREIKPPKKYAEADLVAYALNVAEDIDANQEPSNYSEAAVRCKWVFKKKEGTPRVEEPRYKARLVAKGYSQILGVDFTDVFSPVVKHSSIRALLGIVAMHDLELEQLDVKTAFLYGELEEDIYMQQPKGFIVSEKEDYVCLLRKSLYGLKQSPRQWYKRFDSFMASHDFKRSSLDSCVYFKKNSNGSFVYLLLYIDDMLIAAKDKGEIRKVKAQLSEEFEMKDLGPAKKILGMEILRDRKASKLYLSQKGYIEKVLCRFNMQSAKHVSTPLAAHFRLLLAFSPQSDDEIEYMSHVPYSSAVGSLMYAMVHSRPDLSYAVSAFGRTKDGVIGYVDADFAGDLDRRRSLTGYVFTIGGCAISWKATLQTTVALSTTEAEYMAITEACKEAIWLKGLFSELNEDLQISIVFCDSQSAIFLTKDQMFHERTKHIDVRYHFVRDIIARGDIVVSKISTHENPADMMTKSLPITKFEHCLDLVGVHC</sequence>
<dbReference type="SUPFAM" id="SSF56672">
    <property type="entry name" value="DNA/RNA polymerases"/>
    <property type="match status" value="1"/>
</dbReference>
<dbReference type="GO" id="GO:0004190">
    <property type="term" value="F:aspartic-type endopeptidase activity"/>
    <property type="evidence" value="ECO:0007669"/>
    <property type="project" value="UniProtKB-KW"/>
</dbReference>
<evidence type="ECO:0000256" key="1">
    <source>
        <dbReference type="ARBA" id="ARBA00022670"/>
    </source>
</evidence>
<dbReference type="PANTHER" id="PTHR42648:SF28">
    <property type="entry name" value="TRANSPOSON-ENCODED PROTEIN WITH RIBONUCLEASE H-LIKE AND RETROVIRUS ZINC FINGER-LIKE DOMAINS"/>
    <property type="match status" value="1"/>
</dbReference>
<evidence type="ECO:0000256" key="4">
    <source>
        <dbReference type="ARBA" id="ARBA00022801"/>
    </source>
</evidence>